<evidence type="ECO:0000256" key="1">
    <source>
        <dbReference type="SAM" id="Phobius"/>
    </source>
</evidence>
<dbReference type="InterPro" id="IPR007621">
    <property type="entry name" value="TPM_dom"/>
</dbReference>
<dbReference type="Pfam" id="PF04536">
    <property type="entry name" value="TPM_phosphatase"/>
    <property type="match status" value="1"/>
</dbReference>
<dbReference type="OrthoDB" id="9810918at2"/>
<dbReference type="KEGG" id="cbw:RR42_s3052"/>
<dbReference type="PANTHER" id="PTHR30373:SF2">
    <property type="entry name" value="UPF0603 PROTEIN YGCG"/>
    <property type="match status" value="1"/>
</dbReference>
<evidence type="ECO:0000259" key="3">
    <source>
        <dbReference type="Pfam" id="PF04536"/>
    </source>
</evidence>
<keyword evidence="1" id="KW-1133">Transmembrane helix</keyword>
<feature type="signal peptide" evidence="2">
    <location>
        <begin position="1"/>
        <end position="24"/>
    </location>
</feature>
<evidence type="ECO:0000256" key="2">
    <source>
        <dbReference type="SAM" id="SignalP"/>
    </source>
</evidence>
<dbReference type="Gene3D" id="3.10.310.50">
    <property type="match status" value="1"/>
</dbReference>
<proteinExistence type="predicted"/>
<sequence length="280" mass="28674">MNLLSAARGLLLALTAFASLGAIADVAVPPLTARVTDMTGTLTREQQASLDQTLQAFEAKKGAQVAILIVPTTQPETIEQYSLRVVEQWKLGRKRVDDGALLIIAKDDRTLRIEVGYGLEGVLTDAASKRIISEDIVPRFKQRDFYGGVAAGVDRMLGVIGGEPLPPPKETAGDRGDTVRQLMPILLVLTLVLGGVLRSMLGRFPGAVATGGAVGVVAWMLSGAIFAAIVAAAIALLFTLLGGGHMGLLGIGGRSGGRSGSGGFGGGGGGFGGGGASGKW</sequence>
<gene>
    <name evidence="4" type="ORF">RR42_s3052</name>
</gene>
<feature type="chain" id="PRO_5002173785" evidence="2">
    <location>
        <begin position="25"/>
        <end position="280"/>
    </location>
</feature>
<dbReference type="STRING" id="68895.RR42_s3052"/>
<dbReference type="EMBL" id="CP010537">
    <property type="protein sequence ID" value="AJG24633.1"/>
    <property type="molecule type" value="Genomic_DNA"/>
</dbReference>
<keyword evidence="1" id="KW-0472">Membrane</keyword>
<keyword evidence="2" id="KW-0732">Signal</keyword>
<evidence type="ECO:0000313" key="5">
    <source>
        <dbReference type="Proteomes" id="UP000031843"/>
    </source>
</evidence>
<organism evidence="4 5">
    <name type="scientific">Cupriavidus basilensis</name>
    <dbReference type="NCBI Taxonomy" id="68895"/>
    <lineage>
        <taxon>Bacteria</taxon>
        <taxon>Pseudomonadati</taxon>
        <taxon>Pseudomonadota</taxon>
        <taxon>Betaproteobacteria</taxon>
        <taxon>Burkholderiales</taxon>
        <taxon>Burkholderiaceae</taxon>
        <taxon>Cupriavidus</taxon>
    </lineage>
</organism>
<dbReference type="PANTHER" id="PTHR30373">
    <property type="entry name" value="UPF0603 PROTEIN YGCG"/>
    <property type="match status" value="1"/>
</dbReference>
<dbReference type="Proteomes" id="UP000031843">
    <property type="component" value="Chromosome secondary"/>
</dbReference>
<dbReference type="AlphaFoldDB" id="A0A0C4YNP3"/>
<feature type="transmembrane region" description="Helical" evidence="1">
    <location>
        <begin position="182"/>
        <end position="201"/>
    </location>
</feature>
<keyword evidence="5" id="KW-1185">Reference proteome</keyword>
<evidence type="ECO:0000313" key="4">
    <source>
        <dbReference type="EMBL" id="AJG24633.1"/>
    </source>
</evidence>
<feature type="transmembrane region" description="Helical" evidence="1">
    <location>
        <begin position="213"/>
        <end position="238"/>
    </location>
</feature>
<feature type="domain" description="TPM" evidence="3">
    <location>
        <begin position="35"/>
        <end position="156"/>
    </location>
</feature>
<accession>A0A0C4YNP3</accession>
<reference evidence="4 5" key="1">
    <citation type="journal article" date="2015" name="Genome Announc.">
        <title>Complete Genome Sequence of Cupriavidus basilensis 4G11, Isolated from the Oak Ridge Field Research Center Site.</title>
        <authorList>
            <person name="Ray J."/>
            <person name="Waters R.J."/>
            <person name="Skerker J.M."/>
            <person name="Kuehl J.V."/>
            <person name="Price M.N."/>
            <person name="Huang J."/>
            <person name="Chakraborty R."/>
            <person name="Arkin A.P."/>
            <person name="Deutschbauer A."/>
        </authorList>
    </citation>
    <scope>NUCLEOTIDE SEQUENCE [LARGE SCALE GENOMIC DNA]</scope>
    <source>
        <strain evidence="4">4G11</strain>
    </source>
</reference>
<protein>
    <submittedName>
        <fullName evidence="4">Beta-propeller domains of methanol dehydrogenase type</fullName>
    </submittedName>
</protein>
<dbReference type="RefSeq" id="WP_043356878.1">
    <property type="nucleotide sequence ID" value="NZ_CP010537.1"/>
</dbReference>
<name>A0A0C4YNP3_9BURK</name>
<keyword evidence="1" id="KW-0812">Transmembrane</keyword>